<dbReference type="FunFam" id="3.40.50.12160:FF:000006">
    <property type="entry name" value="tRNA-2-methylthio-N(6)-dimethylallyladenosine synthase"/>
    <property type="match status" value="1"/>
</dbReference>
<dbReference type="PROSITE" id="PS50926">
    <property type="entry name" value="TRAM"/>
    <property type="match status" value="1"/>
</dbReference>
<comment type="function">
    <text evidence="1 11">Catalyzes the methylthiolation of N6-(dimethylallyl)adenosine (i(6)A), leading to the formation of 2-methylthio-N6-(dimethylallyl)adenosine (ms(2)i(6)A) at position 37 in tRNAs that read codons beginning with uridine.</text>
</comment>
<keyword evidence="9 11" id="KW-0411">Iron-sulfur</keyword>
<evidence type="ECO:0000256" key="7">
    <source>
        <dbReference type="ARBA" id="ARBA00022723"/>
    </source>
</evidence>
<dbReference type="InterPro" id="IPR013848">
    <property type="entry name" value="Methylthiotransferase_N"/>
</dbReference>
<dbReference type="SFLD" id="SFLDF00273">
    <property type="entry name" value="(dimethylallyl)adenosine_tRNA"/>
    <property type="match status" value="1"/>
</dbReference>
<feature type="binding site" evidence="11">
    <location>
        <position position="241"/>
    </location>
    <ligand>
        <name>[4Fe-4S] cluster</name>
        <dbReference type="ChEBI" id="CHEBI:49883"/>
        <label>2</label>
        <note>4Fe-4S-S-AdoMet</note>
    </ligand>
</feature>
<dbReference type="Pfam" id="PF00919">
    <property type="entry name" value="UPF0004"/>
    <property type="match status" value="1"/>
</dbReference>
<dbReference type="Proteomes" id="UP001153387">
    <property type="component" value="Unassembled WGS sequence"/>
</dbReference>
<keyword evidence="6 11" id="KW-0819">tRNA processing</keyword>
<dbReference type="InterPro" id="IPR006463">
    <property type="entry name" value="MiaB_methiolase"/>
</dbReference>
<feature type="domain" description="Radical SAM core" evidence="14">
    <location>
        <begin position="223"/>
        <end position="453"/>
    </location>
</feature>
<name>A0A9X4KKM7_9BACL</name>
<dbReference type="FunFam" id="3.80.30.20:FF:000001">
    <property type="entry name" value="tRNA-2-methylthio-N(6)-dimethylallyladenosine synthase 2"/>
    <property type="match status" value="1"/>
</dbReference>
<dbReference type="SMART" id="SM00729">
    <property type="entry name" value="Elp3"/>
    <property type="match status" value="1"/>
</dbReference>
<sequence length="534" mass="60410">MTKEGQGRQDAGPAKDYAKYFDFSGAKVIAQEDGKTTYRINGRNVQISSPPDLREGKKRGKEEIRVHYDTGIGEDMKTFGAGRYYCIFTYGCQMNEHDTEIMRGLFEEMGYTATEDKQQADVILINTCAVRENAEDKVFGELGHLKRLKLQKPELVLGVCGCMSQEVSVVNRILEKHPHVDLIFGTHNIHRLPELLKEAHYGKEMVVEVWSKEGDIIENLPKKREGLRAWVNIMYGCDKFCTYCIVPYTRGKERSRVPEDVIAEVRELARQGFKEITLLGQNVNAYGKDFADRNYRFGDLMDDIRKIDIPRVRFTTSHPRDFDDHLIEVLAKGGNLVEHIHLPFQSGSSEVLKRMSRKYTREQFLSLVGRIRAAMPNAVLTSDIIVGFPGETEEQFEETIEVVREAGISMAYTFIHSPRAGTPAAEMEDNVPYEAKQRRLARLNEVIAEMSLASNLELAGQVVEVLVEGESKNNANVLSGRTRSNKLIHFEGPKSWIGQFAMVRVTQPQTWFIRAEAIGLAEAERELPKTAGGV</sequence>
<evidence type="ECO:0000256" key="11">
    <source>
        <dbReference type="HAMAP-Rule" id="MF_01864"/>
    </source>
</evidence>
<dbReference type="Gene3D" id="3.80.30.20">
    <property type="entry name" value="tm_1862 like domain"/>
    <property type="match status" value="1"/>
</dbReference>
<keyword evidence="7 11" id="KW-0479">Metal-binding</keyword>
<gene>
    <name evidence="11 15" type="primary">miaB</name>
    <name evidence="15" type="ORF">OMP38_24470</name>
</gene>
<dbReference type="CDD" id="cd01335">
    <property type="entry name" value="Radical_SAM"/>
    <property type="match status" value="1"/>
</dbReference>
<keyword evidence="2 11" id="KW-0004">4Fe-4S</keyword>
<dbReference type="PANTHER" id="PTHR43020">
    <property type="entry name" value="CDK5 REGULATORY SUBUNIT-ASSOCIATED PROTEIN 1"/>
    <property type="match status" value="1"/>
</dbReference>
<evidence type="ECO:0000313" key="16">
    <source>
        <dbReference type="Proteomes" id="UP001153387"/>
    </source>
</evidence>
<evidence type="ECO:0000256" key="6">
    <source>
        <dbReference type="ARBA" id="ARBA00022694"/>
    </source>
</evidence>
<protein>
    <recommendedName>
        <fullName evidence="10 11">tRNA-2-methylthio-N(6)-dimethylallyladenosine synthase</fullName>
        <ecNumber evidence="10 11">2.8.4.3</ecNumber>
    </recommendedName>
    <alternativeName>
        <fullName evidence="11">(Dimethylallyl)adenosine tRNA methylthiotransferase MiaB</fullName>
    </alternativeName>
    <alternativeName>
        <fullName evidence="11">tRNA-i(6)A37 methylthiotransferase</fullName>
    </alternativeName>
</protein>
<reference evidence="15 16" key="1">
    <citation type="submission" date="2022-10" db="EMBL/GenBank/DDBJ databases">
        <title>Comparative genomic analysis of Cohnella hashimotonis sp. nov., isolated from the International Space Station.</title>
        <authorList>
            <person name="Simpson A."/>
            <person name="Venkateswaran K."/>
        </authorList>
    </citation>
    <scope>NUCLEOTIDE SEQUENCE [LARGE SCALE GENOMIC DNA]</scope>
    <source>
        <strain evidence="15 16">DSM 18997</strain>
    </source>
</reference>
<dbReference type="InterPro" id="IPR058240">
    <property type="entry name" value="rSAM_sf"/>
</dbReference>
<evidence type="ECO:0000256" key="4">
    <source>
        <dbReference type="ARBA" id="ARBA00022679"/>
    </source>
</evidence>
<evidence type="ECO:0000259" key="13">
    <source>
        <dbReference type="PROSITE" id="PS51449"/>
    </source>
</evidence>
<dbReference type="InterPro" id="IPR002792">
    <property type="entry name" value="TRAM_dom"/>
</dbReference>
<dbReference type="SFLD" id="SFLDS00029">
    <property type="entry name" value="Radical_SAM"/>
    <property type="match status" value="1"/>
</dbReference>
<evidence type="ECO:0000313" key="15">
    <source>
        <dbReference type="EMBL" id="MDG0793631.1"/>
    </source>
</evidence>
<evidence type="ECO:0000256" key="5">
    <source>
        <dbReference type="ARBA" id="ARBA00022691"/>
    </source>
</evidence>
<dbReference type="EMBL" id="JAPDHZ010000004">
    <property type="protein sequence ID" value="MDG0793631.1"/>
    <property type="molecule type" value="Genomic_DNA"/>
</dbReference>
<comment type="cofactor">
    <cofactor evidence="11">
        <name>[4Fe-4S] cluster</name>
        <dbReference type="ChEBI" id="CHEBI:49883"/>
    </cofactor>
    <text evidence="11">Binds 2 [4Fe-4S] clusters. One cluster is coordinated with 3 cysteines and an exchangeable S-adenosyl-L-methionine.</text>
</comment>
<dbReference type="Pfam" id="PF01938">
    <property type="entry name" value="TRAM"/>
    <property type="match status" value="1"/>
</dbReference>
<dbReference type="SFLD" id="SFLDG01082">
    <property type="entry name" value="B12-binding_domain_containing"/>
    <property type="match status" value="1"/>
</dbReference>
<comment type="catalytic activity">
    <reaction evidence="11">
        <text>N(6)-dimethylallyladenosine(37) in tRNA + (sulfur carrier)-SH + AH2 + 2 S-adenosyl-L-methionine = 2-methylsulfanyl-N(6)-dimethylallyladenosine(37) in tRNA + (sulfur carrier)-H + 5'-deoxyadenosine + L-methionine + A + S-adenosyl-L-homocysteine + 2 H(+)</text>
        <dbReference type="Rhea" id="RHEA:37067"/>
        <dbReference type="Rhea" id="RHEA-COMP:10375"/>
        <dbReference type="Rhea" id="RHEA-COMP:10376"/>
        <dbReference type="Rhea" id="RHEA-COMP:14737"/>
        <dbReference type="Rhea" id="RHEA-COMP:14739"/>
        <dbReference type="ChEBI" id="CHEBI:13193"/>
        <dbReference type="ChEBI" id="CHEBI:15378"/>
        <dbReference type="ChEBI" id="CHEBI:17319"/>
        <dbReference type="ChEBI" id="CHEBI:17499"/>
        <dbReference type="ChEBI" id="CHEBI:29917"/>
        <dbReference type="ChEBI" id="CHEBI:57844"/>
        <dbReference type="ChEBI" id="CHEBI:57856"/>
        <dbReference type="ChEBI" id="CHEBI:59789"/>
        <dbReference type="ChEBI" id="CHEBI:64428"/>
        <dbReference type="ChEBI" id="CHEBI:74415"/>
        <dbReference type="ChEBI" id="CHEBI:74417"/>
        <dbReference type="EC" id="2.8.4.3"/>
    </reaction>
</comment>
<dbReference type="InterPro" id="IPR006638">
    <property type="entry name" value="Elp3/MiaA/NifB-like_rSAM"/>
</dbReference>
<feature type="domain" description="MTTase N-terminal" evidence="13">
    <location>
        <begin position="83"/>
        <end position="201"/>
    </location>
</feature>
<keyword evidence="5 11" id="KW-0949">S-adenosyl-L-methionine</keyword>
<dbReference type="GO" id="GO:0035597">
    <property type="term" value="F:tRNA-2-methylthio-N(6)-dimethylallyladenosine(37) synthase activity"/>
    <property type="evidence" value="ECO:0007669"/>
    <property type="project" value="UniProtKB-EC"/>
</dbReference>
<dbReference type="GO" id="GO:0046872">
    <property type="term" value="F:metal ion binding"/>
    <property type="evidence" value="ECO:0007669"/>
    <property type="project" value="UniProtKB-KW"/>
</dbReference>
<evidence type="ECO:0000256" key="3">
    <source>
        <dbReference type="ARBA" id="ARBA00022490"/>
    </source>
</evidence>
<comment type="subunit">
    <text evidence="11">Monomer.</text>
</comment>
<keyword evidence="8 11" id="KW-0408">Iron</keyword>
<organism evidence="15 16">
    <name type="scientific">Cohnella ginsengisoli</name>
    <dbReference type="NCBI Taxonomy" id="425004"/>
    <lineage>
        <taxon>Bacteria</taxon>
        <taxon>Bacillati</taxon>
        <taxon>Bacillota</taxon>
        <taxon>Bacilli</taxon>
        <taxon>Bacillales</taxon>
        <taxon>Paenibacillaceae</taxon>
        <taxon>Cohnella</taxon>
    </lineage>
</organism>
<dbReference type="InterPro" id="IPR005839">
    <property type="entry name" value="Methylthiotransferase"/>
</dbReference>
<dbReference type="PROSITE" id="PS01278">
    <property type="entry name" value="MTTASE_RADICAL"/>
    <property type="match status" value="1"/>
</dbReference>
<dbReference type="EC" id="2.8.4.3" evidence="10 11"/>
<comment type="caution">
    <text evidence="15">The sequence shown here is derived from an EMBL/GenBank/DDBJ whole genome shotgun (WGS) entry which is preliminary data.</text>
</comment>
<evidence type="ECO:0000256" key="8">
    <source>
        <dbReference type="ARBA" id="ARBA00023004"/>
    </source>
</evidence>
<comment type="similarity">
    <text evidence="11">Belongs to the methylthiotransferase family. MiaB subfamily.</text>
</comment>
<comment type="subcellular location">
    <subcellularLocation>
        <location evidence="11">Cytoplasm</location>
    </subcellularLocation>
</comment>
<dbReference type="InterPro" id="IPR007197">
    <property type="entry name" value="rSAM"/>
</dbReference>
<evidence type="ECO:0000256" key="1">
    <source>
        <dbReference type="ARBA" id="ARBA00003234"/>
    </source>
</evidence>
<dbReference type="NCBIfam" id="TIGR01574">
    <property type="entry name" value="miaB-methiolase"/>
    <property type="match status" value="1"/>
</dbReference>
<dbReference type="RefSeq" id="WP_277567377.1">
    <property type="nucleotide sequence ID" value="NZ_JAPDHZ010000004.1"/>
</dbReference>
<dbReference type="PANTHER" id="PTHR43020:SF2">
    <property type="entry name" value="MITOCHONDRIAL TRNA METHYLTHIOTRANSFERASE CDK5RAP1"/>
    <property type="match status" value="1"/>
</dbReference>
<feature type="binding site" evidence="11">
    <location>
        <position position="92"/>
    </location>
    <ligand>
        <name>[4Fe-4S] cluster</name>
        <dbReference type="ChEBI" id="CHEBI:49883"/>
        <label>1</label>
    </ligand>
</feature>
<feature type="binding site" evidence="11">
    <location>
        <position position="244"/>
    </location>
    <ligand>
        <name>[4Fe-4S] cluster</name>
        <dbReference type="ChEBI" id="CHEBI:49883"/>
        <label>2</label>
        <note>4Fe-4S-S-AdoMet</note>
    </ligand>
</feature>
<dbReference type="GO" id="GO:0051539">
    <property type="term" value="F:4 iron, 4 sulfur cluster binding"/>
    <property type="evidence" value="ECO:0007669"/>
    <property type="project" value="UniProtKB-UniRule"/>
</dbReference>
<dbReference type="InterPro" id="IPR038135">
    <property type="entry name" value="Methylthiotransferase_N_sf"/>
</dbReference>
<dbReference type="HAMAP" id="MF_01864">
    <property type="entry name" value="tRNA_metthiotr_MiaB"/>
    <property type="match status" value="1"/>
</dbReference>
<evidence type="ECO:0000256" key="9">
    <source>
        <dbReference type="ARBA" id="ARBA00023014"/>
    </source>
</evidence>
<evidence type="ECO:0000259" key="12">
    <source>
        <dbReference type="PROSITE" id="PS50926"/>
    </source>
</evidence>
<proteinExistence type="inferred from homology"/>
<dbReference type="InterPro" id="IPR020612">
    <property type="entry name" value="Methylthiotransferase_CS"/>
</dbReference>
<dbReference type="SFLD" id="SFLDG01061">
    <property type="entry name" value="methylthiotransferase"/>
    <property type="match status" value="1"/>
</dbReference>
<dbReference type="GO" id="GO:0005829">
    <property type="term" value="C:cytosol"/>
    <property type="evidence" value="ECO:0007669"/>
    <property type="project" value="TreeGrafter"/>
</dbReference>
<accession>A0A9X4KKM7</accession>
<evidence type="ECO:0000256" key="10">
    <source>
        <dbReference type="ARBA" id="ARBA00033765"/>
    </source>
</evidence>
<dbReference type="AlphaFoldDB" id="A0A9X4KKM7"/>
<keyword evidence="16" id="KW-1185">Reference proteome</keyword>
<keyword evidence="3 11" id="KW-0963">Cytoplasm</keyword>
<feature type="binding site" evidence="11">
    <location>
        <position position="237"/>
    </location>
    <ligand>
        <name>[4Fe-4S] cluster</name>
        <dbReference type="ChEBI" id="CHEBI:49883"/>
        <label>2</label>
        <note>4Fe-4S-S-AdoMet</note>
    </ligand>
</feature>
<dbReference type="NCBIfam" id="TIGR00089">
    <property type="entry name" value="MiaB/RimO family radical SAM methylthiotransferase"/>
    <property type="match status" value="1"/>
</dbReference>
<dbReference type="PROSITE" id="PS51918">
    <property type="entry name" value="RADICAL_SAM"/>
    <property type="match status" value="1"/>
</dbReference>
<evidence type="ECO:0000256" key="2">
    <source>
        <dbReference type="ARBA" id="ARBA00022485"/>
    </source>
</evidence>
<feature type="binding site" evidence="11">
    <location>
        <position position="162"/>
    </location>
    <ligand>
        <name>[4Fe-4S] cluster</name>
        <dbReference type="ChEBI" id="CHEBI:49883"/>
        <label>1</label>
    </ligand>
</feature>
<feature type="binding site" evidence="11">
    <location>
        <position position="128"/>
    </location>
    <ligand>
        <name>[4Fe-4S] cluster</name>
        <dbReference type="ChEBI" id="CHEBI:49883"/>
        <label>1</label>
    </ligand>
</feature>
<dbReference type="PROSITE" id="PS51449">
    <property type="entry name" value="MTTASE_N"/>
    <property type="match status" value="1"/>
</dbReference>
<dbReference type="SUPFAM" id="SSF102114">
    <property type="entry name" value="Radical SAM enzymes"/>
    <property type="match status" value="1"/>
</dbReference>
<dbReference type="Pfam" id="PF04055">
    <property type="entry name" value="Radical_SAM"/>
    <property type="match status" value="1"/>
</dbReference>
<feature type="domain" description="TRAM" evidence="12">
    <location>
        <begin position="456"/>
        <end position="519"/>
    </location>
</feature>
<evidence type="ECO:0000259" key="14">
    <source>
        <dbReference type="PROSITE" id="PS51918"/>
    </source>
</evidence>
<dbReference type="InterPro" id="IPR023404">
    <property type="entry name" value="rSAM_horseshoe"/>
</dbReference>
<dbReference type="Gene3D" id="3.40.50.12160">
    <property type="entry name" value="Methylthiotransferase, N-terminal domain"/>
    <property type="match status" value="1"/>
</dbReference>
<keyword evidence="4 11" id="KW-0808">Transferase</keyword>